<dbReference type="GO" id="GO:0003723">
    <property type="term" value="F:RNA binding"/>
    <property type="evidence" value="ECO:0007669"/>
    <property type="project" value="UniProtKB-UniRule"/>
</dbReference>
<feature type="compositionally biased region" description="Low complexity" evidence="8">
    <location>
        <begin position="1"/>
        <end position="16"/>
    </location>
</feature>
<dbReference type="PROSITE" id="PS00039">
    <property type="entry name" value="DEAD_ATP_HELICASE"/>
    <property type="match status" value="1"/>
</dbReference>
<dbReference type="GO" id="GO:0003724">
    <property type="term" value="F:RNA helicase activity"/>
    <property type="evidence" value="ECO:0007669"/>
    <property type="project" value="UniProtKB-EC"/>
</dbReference>
<evidence type="ECO:0000313" key="13">
    <source>
        <dbReference type="Proteomes" id="UP000317494"/>
    </source>
</evidence>
<evidence type="ECO:0000256" key="5">
    <source>
        <dbReference type="ARBA" id="ARBA00022884"/>
    </source>
</evidence>
<comment type="caution">
    <text evidence="11">The sequence shown here is derived from an EMBL/GenBank/DDBJ whole genome shotgun (WGS) entry which is preliminary data.</text>
</comment>
<dbReference type="InterPro" id="IPR000629">
    <property type="entry name" value="RNA-helicase_DEAD-box_CS"/>
</dbReference>
<comment type="domain">
    <text evidence="7">The Q motif is unique to and characteristic of the DEAD box family of RNA helicases and controls ATP binding and hydrolysis.</text>
</comment>
<dbReference type="GO" id="GO:0005524">
    <property type="term" value="F:ATP binding"/>
    <property type="evidence" value="ECO:0007669"/>
    <property type="project" value="UniProtKB-UniRule"/>
</dbReference>
<comment type="catalytic activity">
    <reaction evidence="7">
        <text>ATP + H2O = ADP + phosphate + H(+)</text>
        <dbReference type="Rhea" id="RHEA:13065"/>
        <dbReference type="ChEBI" id="CHEBI:15377"/>
        <dbReference type="ChEBI" id="CHEBI:15378"/>
        <dbReference type="ChEBI" id="CHEBI:30616"/>
        <dbReference type="ChEBI" id="CHEBI:43474"/>
        <dbReference type="ChEBI" id="CHEBI:456216"/>
        <dbReference type="EC" id="3.6.4.13"/>
    </reaction>
</comment>
<dbReference type="PANTHER" id="PTHR24031">
    <property type="entry name" value="RNA HELICASE"/>
    <property type="match status" value="1"/>
</dbReference>
<comment type="function">
    <text evidence="7">RNA helicase.</text>
</comment>
<dbReference type="SMART" id="SM00487">
    <property type="entry name" value="DEXDc"/>
    <property type="match status" value="1"/>
</dbReference>
<feature type="domain" description="Helicase C-terminal" evidence="10">
    <location>
        <begin position="473"/>
        <end position="648"/>
    </location>
</feature>
<dbReference type="InterPro" id="IPR011545">
    <property type="entry name" value="DEAD/DEAH_box_helicase_dom"/>
</dbReference>
<evidence type="ECO:0000256" key="2">
    <source>
        <dbReference type="ARBA" id="ARBA00022801"/>
    </source>
</evidence>
<dbReference type="Proteomes" id="UP000317494">
    <property type="component" value="Unassembled WGS sequence"/>
</dbReference>
<dbReference type="EMBL" id="QEAM01000226">
    <property type="protein sequence ID" value="TPX43388.1"/>
    <property type="molecule type" value="Genomic_DNA"/>
</dbReference>
<keyword evidence="3 6" id="KW-0347">Helicase</keyword>
<evidence type="ECO:0000313" key="12">
    <source>
        <dbReference type="EMBL" id="TPX45009.1"/>
    </source>
</evidence>
<dbReference type="AlphaFoldDB" id="A0A507CW89"/>
<evidence type="ECO:0000256" key="8">
    <source>
        <dbReference type="SAM" id="MobiDB-lite"/>
    </source>
</evidence>
<feature type="region of interest" description="Disordered" evidence="8">
    <location>
        <begin position="1"/>
        <end position="57"/>
    </location>
</feature>
<gene>
    <name evidence="11" type="ORF">SeLEV6574_g05094</name>
    <name evidence="12" type="ORF">SeMB42_g04133</name>
</gene>
<dbReference type="PROSITE" id="PS51192">
    <property type="entry name" value="HELICASE_ATP_BIND_1"/>
    <property type="match status" value="1"/>
</dbReference>
<dbReference type="Pfam" id="PF00271">
    <property type="entry name" value="Helicase_C"/>
    <property type="match status" value="1"/>
</dbReference>
<protein>
    <recommendedName>
        <fullName evidence="7">ATP-dependent RNA helicase</fullName>
        <ecNumber evidence="7">3.6.4.13</ecNumber>
    </recommendedName>
</protein>
<dbReference type="GO" id="GO:0016787">
    <property type="term" value="F:hydrolase activity"/>
    <property type="evidence" value="ECO:0007669"/>
    <property type="project" value="UniProtKB-KW"/>
</dbReference>
<evidence type="ECO:0000256" key="4">
    <source>
        <dbReference type="ARBA" id="ARBA00022840"/>
    </source>
</evidence>
<dbReference type="EC" id="3.6.4.13" evidence="7"/>
<comment type="similarity">
    <text evidence="6">Belongs to the DEAD box helicase family.</text>
</comment>
<evidence type="ECO:0000313" key="14">
    <source>
        <dbReference type="Proteomes" id="UP000320475"/>
    </source>
</evidence>
<reference evidence="13 14" key="1">
    <citation type="journal article" date="2019" name="Sci. Rep.">
        <title>Comparative genomics of chytrid fungi reveal insights into the obligate biotrophic and pathogenic lifestyle of Synchytrium endobioticum.</title>
        <authorList>
            <person name="van de Vossenberg B.T.L.H."/>
            <person name="Warris S."/>
            <person name="Nguyen H.D.T."/>
            <person name="van Gent-Pelzer M.P.E."/>
            <person name="Joly D.L."/>
            <person name="van de Geest H.C."/>
            <person name="Bonants P.J.M."/>
            <person name="Smith D.S."/>
            <person name="Levesque C.A."/>
            <person name="van der Lee T.A.J."/>
        </authorList>
    </citation>
    <scope>NUCLEOTIDE SEQUENCE [LARGE SCALE GENOMIC DNA]</scope>
    <source>
        <strain evidence="11 14">LEV6574</strain>
        <strain evidence="12 13">MB42</strain>
    </source>
</reference>
<evidence type="ECO:0000259" key="9">
    <source>
        <dbReference type="PROSITE" id="PS51192"/>
    </source>
</evidence>
<name>A0A507CW89_9FUNG</name>
<evidence type="ECO:0000313" key="11">
    <source>
        <dbReference type="EMBL" id="TPX43388.1"/>
    </source>
</evidence>
<dbReference type="OrthoDB" id="3370at2759"/>
<keyword evidence="5 7" id="KW-0694">RNA-binding</keyword>
<sequence>MSMSTSIPSIPIIDDSPLPRRPRGGRNRPKPAEKDETPHDTPEQKTPPPLPEPSATETIDGTAAALDHLPQTTDLDGPQPLQYSLGKRKRRPSPVIVQEVCYTHPYFARPISISSDLSPTPENAIDANAVLPPDVRQLLKAMGYSHLFPVQSTVIPILMNSCSAASPCRLRDILVSAPTGSGKTLSYAIPLVQALQSPSIIRIRALVVLPTRDLAAQVRQVFTTLAKGTGIKIGFAAGAVSFSAEQASLVNHDEAELENEHNGSSKVDILVATPGRLVDHLRMTPGFTLRHLRYLVIDEADKLLGCAYQGWVSAVLNAVQPDNDTLHNNSCTTSDKDWTGLGTLGWQLDEFGLPRHRTKVVRRSVLPVKSALPHHAIPLQKLLFSATLTQNPAKLAPLKLYHPVYVAVTAVDASRRDRGNVMVGNTMDLHGDEQGQEANPDIAVVTLDKRYTVPSTLTEHLLVVPDEYSKPLAVIYLLYILKVPSVLMFCTSIDSTHRLATFLNIYADLVKTQNNRQSSTDNADTDTGPVHATMLTSDLPRLERKKVLERFTKGEIQVLVASDLLTRGTDLGPAIKTVISYDVPTNAKTYIHRVGRTARAGASGVAYVFALPNQARHAKILLKEVGRERSFKRDKWDADAVAGVMELYKEALKGLGKAVKGDVNNHSNPVS</sequence>
<proteinExistence type="inferred from homology"/>
<evidence type="ECO:0000256" key="7">
    <source>
        <dbReference type="RuleBase" id="RU365068"/>
    </source>
</evidence>
<keyword evidence="1 6" id="KW-0547">Nucleotide-binding</keyword>
<dbReference type="SUPFAM" id="SSF52540">
    <property type="entry name" value="P-loop containing nucleoside triphosphate hydrolases"/>
    <property type="match status" value="1"/>
</dbReference>
<feature type="domain" description="Helicase ATP-binding" evidence="9">
    <location>
        <begin position="164"/>
        <end position="406"/>
    </location>
</feature>
<evidence type="ECO:0000259" key="10">
    <source>
        <dbReference type="PROSITE" id="PS51194"/>
    </source>
</evidence>
<dbReference type="EMBL" id="QEAN01000161">
    <property type="protein sequence ID" value="TPX45009.1"/>
    <property type="molecule type" value="Genomic_DNA"/>
</dbReference>
<evidence type="ECO:0000256" key="1">
    <source>
        <dbReference type="ARBA" id="ARBA00022741"/>
    </source>
</evidence>
<dbReference type="CDD" id="cd18787">
    <property type="entry name" value="SF2_C_DEAD"/>
    <property type="match status" value="1"/>
</dbReference>
<keyword evidence="13" id="KW-1185">Reference proteome</keyword>
<evidence type="ECO:0000256" key="3">
    <source>
        <dbReference type="ARBA" id="ARBA00022806"/>
    </source>
</evidence>
<feature type="compositionally biased region" description="Basic residues" evidence="8">
    <location>
        <begin position="20"/>
        <end position="29"/>
    </location>
</feature>
<dbReference type="VEuPathDB" id="FungiDB:SeMB42_g04133"/>
<dbReference type="STRING" id="286115.A0A507CW89"/>
<dbReference type="Gene3D" id="3.40.50.300">
    <property type="entry name" value="P-loop containing nucleotide triphosphate hydrolases"/>
    <property type="match status" value="2"/>
</dbReference>
<dbReference type="SMART" id="SM00490">
    <property type="entry name" value="HELICc"/>
    <property type="match status" value="1"/>
</dbReference>
<dbReference type="CDD" id="cd17956">
    <property type="entry name" value="DEADc_DDX51"/>
    <property type="match status" value="1"/>
</dbReference>
<accession>A0A507CW89</accession>
<feature type="region of interest" description="Disordered" evidence="8">
    <location>
        <begin position="69"/>
        <end position="90"/>
    </location>
</feature>
<dbReference type="Pfam" id="PF00270">
    <property type="entry name" value="DEAD"/>
    <property type="match status" value="1"/>
</dbReference>
<evidence type="ECO:0000256" key="6">
    <source>
        <dbReference type="RuleBase" id="RU000492"/>
    </source>
</evidence>
<feature type="compositionally biased region" description="Basic and acidic residues" evidence="8">
    <location>
        <begin position="30"/>
        <end position="43"/>
    </location>
</feature>
<keyword evidence="2 6" id="KW-0378">Hydrolase</keyword>
<keyword evidence="4 6" id="KW-0067">ATP-binding</keyword>
<organism evidence="11 14">
    <name type="scientific">Synchytrium endobioticum</name>
    <dbReference type="NCBI Taxonomy" id="286115"/>
    <lineage>
        <taxon>Eukaryota</taxon>
        <taxon>Fungi</taxon>
        <taxon>Fungi incertae sedis</taxon>
        <taxon>Chytridiomycota</taxon>
        <taxon>Chytridiomycota incertae sedis</taxon>
        <taxon>Chytridiomycetes</taxon>
        <taxon>Synchytriales</taxon>
        <taxon>Synchytriaceae</taxon>
        <taxon>Synchytrium</taxon>
    </lineage>
</organism>
<dbReference type="InterPro" id="IPR001650">
    <property type="entry name" value="Helicase_C-like"/>
</dbReference>
<dbReference type="PROSITE" id="PS51194">
    <property type="entry name" value="HELICASE_CTER"/>
    <property type="match status" value="1"/>
</dbReference>
<dbReference type="InterPro" id="IPR014001">
    <property type="entry name" value="Helicase_ATP-bd"/>
</dbReference>
<dbReference type="InterPro" id="IPR027417">
    <property type="entry name" value="P-loop_NTPase"/>
</dbReference>
<dbReference type="Proteomes" id="UP000320475">
    <property type="component" value="Unassembled WGS sequence"/>
</dbReference>